<dbReference type="InterPro" id="IPR012967">
    <property type="entry name" value="COMT_dimerisation"/>
</dbReference>
<evidence type="ECO:0000256" key="4">
    <source>
        <dbReference type="PIRSR" id="PIRSR005739-1"/>
    </source>
</evidence>
<evidence type="ECO:0000256" key="1">
    <source>
        <dbReference type="ARBA" id="ARBA00022603"/>
    </source>
</evidence>
<dbReference type="Proteomes" id="UP000243499">
    <property type="component" value="Chromosome 9"/>
</dbReference>
<evidence type="ECO:0000256" key="3">
    <source>
        <dbReference type="ARBA" id="ARBA00022691"/>
    </source>
</evidence>
<accession>A0A2T8I2G0</accession>
<dbReference type="InterPro" id="IPR001077">
    <property type="entry name" value="COMT_C"/>
</dbReference>
<dbReference type="InterPro" id="IPR029063">
    <property type="entry name" value="SAM-dependent_MTases_sf"/>
</dbReference>
<dbReference type="EMBL" id="CM008054">
    <property type="protein sequence ID" value="PVH31861.1"/>
    <property type="molecule type" value="Genomic_DNA"/>
</dbReference>
<dbReference type="GO" id="GO:0008171">
    <property type="term" value="F:O-methyltransferase activity"/>
    <property type="evidence" value="ECO:0007669"/>
    <property type="project" value="InterPro"/>
</dbReference>
<keyword evidence="3" id="KW-0949">S-adenosyl-L-methionine</keyword>
<dbReference type="AlphaFoldDB" id="A0A2T8I2G0"/>
<feature type="domain" description="O-methyltransferase dimerisation" evidence="6">
    <location>
        <begin position="40"/>
        <end position="131"/>
    </location>
</feature>
<protein>
    <recommendedName>
        <fullName evidence="8">O-methyltransferase domain-containing protein</fullName>
    </recommendedName>
</protein>
<evidence type="ECO:0000256" key="2">
    <source>
        <dbReference type="ARBA" id="ARBA00022679"/>
    </source>
</evidence>
<evidence type="ECO:0008006" key="8">
    <source>
        <dbReference type="Google" id="ProtNLM"/>
    </source>
</evidence>
<evidence type="ECO:0000259" key="5">
    <source>
        <dbReference type="Pfam" id="PF00891"/>
    </source>
</evidence>
<reference evidence="7" key="1">
    <citation type="submission" date="2018-04" db="EMBL/GenBank/DDBJ databases">
        <title>WGS assembly of Panicum hallii.</title>
        <authorList>
            <person name="Lovell J."/>
            <person name="Jenkins J."/>
            <person name="Lowry D."/>
            <person name="Mamidi S."/>
            <person name="Sreedasyam A."/>
            <person name="Weng X."/>
            <person name="Barry K."/>
            <person name="Bonette J."/>
            <person name="Campitelli B."/>
            <person name="Daum C."/>
            <person name="Gordon S."/>
            <person name="Gould B."/>
            <person name="Lipzen A."/>
            <person name="Macqueen A."/>
            <person name="Palacio-Mejia J."/>
            <person name="Plott C."/>
            <person name="Shakirov E."/>
            <person name="Shu S."/>
            <person name="Yoshinaga Y."/>
            <person name="Zane M."/>
            <person name="Rokhsar D."/>
            <person name="Grimwood J."/>
            <person name="Schmutz J."/>
            <person name="Juenger T."/>
        </authorList>
    </citation>
    <scope>NUCLEOTIDE SEQUENCE [LARGE SCALE GENOMIC DNA]</scope>
    <source>
        <strain evidence="7">FIL2</strain>
    </source>
</reference>
<dbReference type="SUPFAM" id="SSF53335">
    <property type="entry name" value="S-adenosyl-L-methionine-dependent methyltransferases"/>
    <property type="match status" value="1"/>
</dbReference>
<gene>
    <name evidence="7" type="ORF">PAHAL_9G248200</name>
</gene>
<dbReference type="Gene3D" id="1.10.10.10">
    <property type="entry name" value="Winged helix-like DNA-binding domain superfamily/Winged helix DNA-binding domain"/>
    <property type="match status" value="1"/>
</dbReference>
<dbReference type="Gramene" id="PVH31861">
    <property type="protein sequence ID" value="PVH31861"/>
    <property type="gene ID" value="PAHAL_9G248200"/>
</dbReference>
<dbReference type="GO" id="GO:0008757">
    <property type="term" value="F:S-adenosylmethionine-dependent methyltransferase activity"/>
    <property type="evidence" value="ECO:0007669"/>
    <property type="project" value="UniProtKB-ARBA"/>
</dbReference>
<dbReference type="SUPFAM" id="SSF46785">
    <property type="entry name" value="Winged helix' DNA-binding domain"/>
    <property type="match status" value="1"/>
</dbReference>
<evidence type="ECO:0000259" key="6">
    <source>
        <dbReference type="Pfam" id="PF08100"/>
    </source>
</evidence>
<feature type="active site" description="Proton acceptor" evidence="4">
    <location>
        <position position="292"/>
    </location>
</feature>
<dbReference type="Pfam" id="PF00891">
    <property type="entry name" value="Methyltransf_2"/>
    <property type="match status" value="1"/>
</dbReference>
<keyword evidence="1" id="KW-0489">Methyltransferase</keyword>
<dbReference type="FunFam" id="3.40.50.150:FF:000057">
    <property type="entry name" value="O-methyltransferase ZRP4"/>
    <property type="match status" value="1"/>
</dbReference>
<dbReference type="Pfam" id="PF08100">
    <property type="entry name" value="Dimerisation"/>
    <property type="match status" value="1"/>
</dbReference>
<name>A0A2T8I2G0_9POAL</name>
<keyword evidence="2" id="KW-0808">Transferase</keyword>
<proteinExistence type="predicted"/>
<dbReference type="PIRSF" id="PIRSF005739">
    <property type="entry name" value="O-mtase"/>
    <property type="match status" value="1"/>
</dbReference>
<organism evidence="7">
    <name type="scientific">Panicum hallii</name>
    <dbReference type="NCBI Taxonomy" id="206008"/>
    <lineage>
        <taxon>Eukaryota</taxon>
        <taxon>Viridiplantae</taxon>
        <taxon>Streptophyta</taxon>
        <taxon>Embryophyta</taxon>
        <taxon>Tracheophyta</taxon>
        <taxon>Spermatophyta</taxon>
        <taxon>Magnoliopsida</taxon>
        <taxon>Liliopsida</taxon>
        <taxon>Poales</taxon>
        <taxon>Poaceae</taxon>
        <taxon>PACMAD clade</taxon>
        <taxon>Panicoideae</taxon>
        <taxon>Panicodae</taxon>
        <taxon>Paniceae</taxon>
        <taxon>Panicinae</taxon>
        <taxon>Panicum</taxon>
        <taxon>Panicum sect. Panicum</taxon>
    </lineage>
</organism>
<sequence>MMIEMRNYIVLTVTVIYPQHNTMALSEESKDVLQAQVELWNQSFSFMKSVALAVALDLRIADTIRHHGGAATLPQILSGIGINPCKVAGLRRLMRALTVAGTFAIQPPETSSGGHDEPLYKLTTVSCLLTNDGDGESTASCLFPMWNHVLNPFHDSVLSMGLAAWFRHEEPGKCPYALMRGATVWEMCESSDALNASINNAMAADSRFLMRIVVEECGGIFRGIDSLVDVAGGVGGAAAAIAAAFPYLKCSVLDLPHVVAKAPSVSNVQFVAGDMFESIPPANAIFLKYVLHDWGDDKCIKLLKNCKQAIPSRDAGGKVIIIDMVVGYRPSDVKLLETQVLCDLDIMKIGGVEREEHEWKKIFLAAGFKDYNIMPLGLRSLIELYP</sequence>
<dbReference type="Gene3D" id="3.40.50.150">
    <property type="entry name" value="Vaccinia Virus protein VP39"/>
    <property type="match status" value="1"/>
</dbReference>
<evidence type="ECO:0000313" key="7">
    <source>
        <dbReference type="EMBL" id="PVH31861.1"/>
    </source>
</evidence>
<dbReference type="InterPro" id="IPR016461">
    <property type="entry name" value="COMT-like"/>
</dbReference>
<dbReference type="InterPro" id="IPR036388">
    <property type="entry name" value="WH-like_DNA-bd_sf"/>
</dbReference>
<feature type="domain" description="O-methyltransferase C-terminal" evidence="5">
    <location>
        <begin position="162"/>
        <end position="369"/>
    </location>
</feature>
<dbReference type="InterPro" id="IPR036390">
    <property type="entry name" value="WH_DNA-bd_sf"/>
</dbReference>
<dbReference type="GO" id="GO:0032259">
    <property type="term" value="P:methylation"/>
    <property type="evidence" value="ECO:0007669"/>
    <property type="project" value="UniProtKB-KW"/>
</dbReference>
<dbReference type="PANTHER" id="PTHR11746">
    <property type="entry name" value="O-METHYLTRANSFERASE"/>
    <property type="match status" value="1"/>
</dbReference>
<dbReference type="PROSITE" id="PS51683">
    <property type="entry name" value="SAM_OMT_II"/>
    <property type="match status" value="1"/>
</dbReference>
<dbReference type="GO" id="GO:0046983">
    <property type="term" value="F:protein dimerization activity"/>
    <property type="evidence" value="ECO:0007669"/>
    <property type="project" value="InterPro"/>
</dbReference>